<evidence type="ECO:0000313" key="12">
    <source>
        <dbReference type="Proteomes" id="UP001488838"/>
    </source>
</evidence>
<dbReference type="FunFam" id="1.10.630.10:FF:000182">
    <property type="entry name" value="Cytochrome P450 3A4"/>
    <property type="match status" value="1"/>
</dbReference>
<accession>A0AAW0HW55</accession>
<dbReference type="InterPro" id="IPR050705">
    <property type="entry name" value="Cytochrome_P450_3A"/>
</dbReference>
<dbReference type="Proteomes" id="UP001488838">
    <property type="component" value="Unassembled WGS sequence"/>
</dbReference>
<comment type="caution">
    <text evidence="11">The sequence shown here is derived from an EMBL/GenBank/DDBJ whole genome shotgun (WGS) entry which is preliminary data.</text>
</comment>
<keyword evidence="8" id="KW-0503">Monooxygenase</keyword>
<dbReference type="GO" id="GO:0050649">
    <property type="term" value="F:testosterone 6-beta-hydroxylase activity"/>
    <property type="evidence" value="ECO:0007669"/>
    <property type="project" value="TreeGrafter"/>
</dbReference>
<evidence type="ECO:0000313" key="11">
    <source>
        <dbReference type="EMBL" id="KAK7806227.1"/>
    </source>
</evidence>
<evidence type="ECO:0000256" key="2">
    <source>
        <dbReference type="ARBA" id="ARBA00010617"/>
    </source>
</evidence>
<dbReference type="PRINTS" id="PR00463">
    <property type="entry name" value="EP450I"/>
</dbReference>
<protein>
    <recommendedName>
        <fullName evidence="3">unspecific monooxygenase</fullName>
        <ecNumber evidence="3">1.14.14.1</ecNumber>
    </recommendedName>
</protein>
<dbReference type="InterPro" id="IPR002401">
    <property type="entry name" value="Cyt_P450_E_grp-I"/>
</dbReference>
<evidence type="ECO:0000256" key="5">
    <source>
        <dbReference type="ARBA" id="ARBA00022723"/>
    </source>
</evidence>
<sequence length="205" mass="22966">MSTLTDMEILAQAIIFIFAGYDTTSSTLAFALHSQAAHPDIQKKLQEEIDVALPNKAPPNYDTVMEMEYLDMVLNETLRVYPIGIRLERVCKQDVEIDGVLVPKGSIVNVPVYALHHDPKFSKDNKGSNNPYVYMPFGNGPRNCTGMRFVLMNMKLALTKVLHNFSFQPCKETQIPLKLSQKPMFQPEKPILLKVGPQDATINGA</sequence>
<evidence type="ECO:0000256" key="1">
    <source>
        <dbReference type="ARBA" id="ARBA00001971"/>
    </source>
</evidence>
<name>A0AAW0HW55_MYOGA</name>
<keyword evidence="5 10" id="KW-0479">Metal-binding</keyword>
<reference evidence="11 12" key="1">
    <citation type="journal article" date="2023" name="bioRxiv">
        <title>Conserved and derived expression patterns and positive selection on dental genes reveal complex evolutionary context of ever-growing rodent molars.</title>
        <authorList>
            <person name="Calamari Z.T."/>
            <person name="Song A."/>
            <person name="Cohen E."/>
            <person name="Akter M."/>
            <person name="Roy R.D."/>
            <person name="Hallikas O."/>
            <person name="Christensen M.M."/>
            <person name="Li P."/>
            <person name="Marangoni P."/>
            <person name="Jernvall J."/>
            <person name="Klein O.D."/>
        </authorList>
    </citation>
    <scope>NUCLEOTIDE SEQUENCE [LARGE SCALE GENOMIC DNA]</scope>
    <source>
        <strain evidence="11">V071</strain>
    </source>
</reference>
<dbReference type="InterPro" id="IPR036396">
    <property type="entry name" value="Cyt_P450_sf"/>
</dbReference>
<evidence type="ECO:0000256" key="3">
    <source>
        <dbReference type="ARBA" id="ARBA00012109"/>
    </source>
</evidence>
<evidence type="ECO:0000256" key="7">
    <source>
        <dbReference type="ARBA" id="ARBA00023004"/>
    </source>
</evidence>
<dbReference type="AlphaFoldDB" id="A0AAW0HW55"/>
<dbReference type="GO" id="GO:0020037">
    <property type="term" value="F:heme binding"/>
    <property type="evidence" value="ECO:0007669"/>
    <property type="project" value="InterPro"/>
</dbReference>
<dbReference type="EMBL" id="JBBHLL010000308">
    <property type="protein sequence ID" value="KAK7806227.1"/>
    <property type="molecule type" value="Genomic_DNA"/>
</dbReference>
<dbReference type="Pfam" id="PF00067">
    <property type="entry name" value="p450"/>
    <property type="match status" value="1"/>
</dbReference>
<dbReference type="PANTHER" id="PTHR24302">
    <property type="entry name" value="CYTOCHROME P450 FAMILY 3"/>
    <property type="match status" value="1"/>
</dbReference>
<dbReference type="GO" id="GO:0005506">
    <property type="term" value="F:iron ion binding"/>
    <property type="evidence" value="ECO:0007669"/>
    <property type="project" value="InterPro"/>
</dbReference>
<comment type="cofactor">
    <cofactor evidence="1 10">
        <name>heme</name>
        <dbReference type="ChEBI" id="CHEBI:30413"/>
    </cofactor>
</comment>
<dbReference type="GO" id="GO:0070989">
    <property type="term" value="P:oxidative demethylation"/>
    <property type="evidence" value="ECO:0007669"/>
    <property type="project" value="TreeGrafter"/>
</dbReference>
<dbReference type="InterPro" id="IPR001128">
    <property type="entry name" value="Cyt_P450"/>
</dbReference>
<comment type="similarity">
    <text evidence="2">Belongs to the cytochrome P450 family.</text>
</comment>
<dbReference type="EC" id="1.14.14.1" evidence="3"/>
<keyword evidence="12" id="KW-1185">Reference proteome</keyword>
<dbReference type="GO" id="GO:0008202">
    <property type="term" value="P:steroid metabolic process"/>
    <property type="evidence" value="ECO:0007669"/>
    <property type="project" value="TreeGrafter"/>
</dbReference>
<organism evidence="11 12">
    <name type="scientific">Myodes glareolus</name>
    <name type="common">Bank vole</name>
    <name type="synonym">Clethrionomys glareolus</name>
    <dbReference type="NCBI Taxonomy" id="447135"/>
    <lineage>
        <taxon>Eukaryota</taxon>
        <taxon>Metazoa</taxon>
        <taxon>Chordata</taxon>
        <taxon>Craniata</taxon>
        <taxon>Vertebrata</taxon>
        <taxon>Euteleostomi</taxon>
        <taxon>Mammalia</taxon>
        <taxon>Eutheria</taxon>
        <taxon>Euarchontoglires</taxon>
        <taxon>Glires</taxon>
        <taxon>Rodentia</taxon>
        <taxon>Myomorpha</taxon>
        <taxon>Muroidea</taxon>
        <taxon>Cricetidae</taxon>
        <taxon>Arvicolinae</taxon>
        <taxon>Myodes</taxon>
    </lineage>
</organism>
<evidence type="ECO:0000256" key="9">
    <source>
        <dbReference type="ARBA" id="ARBA00047827"/>
    </source>
</evidence>
<feature type="binding site" description="axial binding residue" evidence="10">
    <location>
        <position position="144"/>
    </location>
    <ligand>
        <name>heme</name>
        <dbReference type="ChEBI" id="CHEBI:30413"/>
    </ligand>
    <ligandPart>
        <name>Fe</name>
        <dbReference type="ChEBI" id="CHEBI:18248"/>
    </ligandPart>
</feature>
<proteinExistence type="inferred from homology"/>
<dbReference type="PRINTS" id="PR00385">
    <property type="entry name" value="P450"/>
</dbReference>
<gene>
    <name evidence="11" type="ORF">U0070_008890</name>
</gene>
<evidence type="ECO:0000256" key="6">
    <source>
        <dbReference type="ARBA" id="ARBA00023002"/>
    </source>
</evidence>
<evidence type="ECO:0000256" key="10">
    <source>
        <dbReference type="PIRSR" id="PIRSR602401-1"/>
    </source>
</evidence>
<evidence type="ECO:0000256" key="4">
    <source>
        <dbReference type="ARBA" id="ARBA00022617"/>
    </source>
</evidence>
<keyword evidence="7 10" id="KW-0408">Iron</keyword>
<dbReference type="GO" id="GO:0016712">
    <property type="term" value="F:oxidoreductase activity, acting on paired donors, with incorporation or reduction of molecular oxygen, reduced flavin or flavoprotein as one donor, and incorporation of one atom of oxygen"/>
    <property type="evidence" value="ECO:0007669"/>
    <property type="project" value="UniProtKB-EC"/>
</dbReference>
<dbReference type="Gene3D" id="1.10.630.10">
    <property type="entry name" value="Cytochrome P450"/>
    <property type="match status" value="1"/>
</dbReference>
<keyword evidence="6" id="KW-0560">Oxidoreductase</keyword>
<comment type="catalytic activity">
    <reaction evidence="9">
        <text>an organic molecule + reduced [NADPH--hemoprotein reductase] + O2 = an alcohol + oxidized [NADPH--hemoprotein reductase] + H2O + H(+)</text>
        <dbReference type="Rhea" id="RHEA:17149"/>
        <dbReference type="Rhea" id="RHEA-COMP:11964"/>
        <dbReference type="Rhea" id="RHEA-COMP:11965"/>
        <dbReference type="ChEBI" id="CHEBI:15377"/>
        <dbReference type="ChEBI" id="CHEBI:15378"/>
        <dbReference type="ChEBI" id="CHEBI:15379"/>
        <dbReference type="ChEBI" id="CHEBI:30879"/>
        <dbReference type="ChEBI" id="CHEBI:57618"/>
        <dbReference type="ChEBI" id="CHEBI:58210"/>
        <dbReference type="ChEBI" id="CHEBI:142491"/>
        <dbReference type="EC" id="1.14.14.1"/>
    </reaction>
</comment>
<dbReference type="SUPFAM" id="SSF48264">
    <property type="entry name" value="Cytochrome P450"/>
    <property type="match status" value="1"/>
</dbReference>
<dbReference type="PANTHER" id="PTHR24302:SF49">
    <property type="entry name" value="CYTOCHROME P450 3A-RELATED"/>
    <property type="match status" value="1"/>
</dbReference>
<keyword evidence="4 10" id="KW-0349">Heme</keyword>
<evidence type="ECO:0000256" key="8">
    <source>
        <dbReference type="ARBA" id="ARBA00023033"/>
    </source>
</evidence>